<organism evidence="6 7">
    <name type="scientific">Eubacterium coprostanoligenes</name>
    <dbReference type="NCBI Taxonomy" id="290054"/>
    <lineage>
        <taxon>Bacteria</taxon>
        <taxon>Bacillati</taxon>
        <taxon>Bacillota</taxon>
        <taxon>Clostridia</taxon>
        <taxon>Eubacteriales</taxon>
        <taxon>Eubacteriaceae</taxon>
        <taxon>Eubacterium</taxon>
    </lineage>
</organism>
<dbReference type="STRING" id="290054.SAMN02745114_01054"/>
<dbReference type="GO" id="GO:0005975">
    <property type="term" value="P:carbohydrate metabolic process"/>
    <property type="evidence" value="ECO:0007669"/>
    <property type="project" value="InterPro"/>
</dbReference>
<dbReference type="Pfam" id="PF00041">
    <property type="entry name" value="fn3"/>
    <property type="match status" value="2"/>
</dbReference>
<dbReference type="Proteomes" id="UP000190657">
    <property type="component" value="Unassembled WGS sequence"/>
</dbReference>
<dbReference type="GO" id="GO:0016810">
    <property type="term" value="F:hydrolase activity, acting on carbon-nitrogen (but not peptide) bonds"/>
    <property type="evidence" value="ECO:0007669"/>
    <property type="project" value="InterPro"/>
</dbReference>
<evidence type="ECO:0000313" key="6">
    <source>
        <dbReference type="EMBL" id="SJZ59565.1"/>
    </source>
</evidence>
<dbReference type="Pfam" id="PF01522">
    <property type="entry name" value="Polysacc_deac_1"/>
    <property type="match status" value="1"/>
</dbReference>
<dbReference type="PANTHER" id="PTHR10587">
    <property type="entry name" value="GLYCOSYL TRANSFERASE-RELATED"/>
    <property type="match status" value="1"/>
</dbReference>
<gene>
    <name evidence="6" type="ORF">SAMN02745114_01054</name>
</gene>
<feature type="domain" description="NodB homology" evidence="5">
    <location>
        <begin position="231"/>
        <end position="406"/>
    </location>
</feature>
<sequence>MSRKIRLTGLFIMAVILLAGLIAICGVSSQNIGPVKSPVVVGTSDNSVKLSWKRVGSSDGYFVYQKKGDKFKKIKTVKDPQKLGCTVKNLDDSTAYTFVVKAFKQNKKKLVESEKFTEVSAFTNPKQQVAEVEAVQPNSLKISWQANSKCGGYEIQYAKSKDFSDKQSINVKDVNSESTDVMELAVGDEYNVRVRSYVYFNEQKINGKWSKIKNAKVLDAAGIAKVDATKPMIAVTFDDGPGYNGASDRILDVIEKYHIKATFFMIGSNASNLTKNVKRKVALGCQIGNHTYNHEHYGKNVTPNDIIKGSDAIEKACGVRPTAFRSPGGITTELIRKTCKQEKTPLYYWSLDTQDWKSRNADKVYNAVIKNVSDGDIILMHEIYGSTADAFERMVPVLLKKGYQFVTCDELVAAKSGKKPEPGTQYVDGKTINNKTS</sequence>
<dbReference type="AlphaFoldDB" id="A0A1T4LY33"/>
<dbReference type="PROSITE" id="PS50853">
    <property type="entry name" value="FN3"/>
    <property type="match status" value="2"/>
</dbReference>
<dbReference type="EMBL" id="FUWW01000010">
    <property type="protein sequence ID" value="SJZ59565.1"/>
    <property type="molecule type" value="Genomic_DNA"/>
</dbReference>
<feature type="domain" description="Fibronectin type-III" evidence="4">
    <location>
        <begin position="125"/>
        <end position="220"/>
    </location>
</feature>
<accession>A0A1T4LY33</accession>
<proteinExistence type="predicted"/>
<dbReference type="SUPFAM" id="SSF88713">
    <property type="entry name" value="Glycoside hydrolase/deacetylase"/>
    <property type="match status" value="1"/>
</dbReference>
<dbReference type="PANTHER" id="PTHR10587:SF133">
    <property type="entry name" value="CHITIN DEACETYLASE 1-RELATED"/>
    <property type="match status" value="1"/>
</dbReference>
<dbReference type="RefSeq" id="WP_078768532.1">
    <property type="nucleotide sequence ID" value="NZ_FUWW01000010.1"/>
</dbReference>
<dbReference type="Gene3D" id="2.60.40.10">
    <property type="entry name" value="Immunoglobulins"/>
    <property type="match status" value="2"/>
</dbReference>
<dbReference type="InterPro" id="IPR036116">
    <property type="entry name" value="FN3_sf"/>
</dbReference>
<dbReference type="InterPro" id="IPR002509">
    <property type="entry name" value="NODB_dom"/>
</dbReference>
<evidence type="ECO:0000259" key="5">
    <source>
        <dbReference type="PROSITE" id="PS51677"/>
    </source>
</evidence>
<dbReference type="SMART" id="SM00060">
    <property type="entry name" value="FN3"/>
    <property type="match status" value="2"/>
</dbReference>
<keyword evidence="1" id="KW-0479">Metal-binding</keyword>
<evidence type="ECO:0000256" key="1">
    <source>
        <dbReference type="ARBA" id="ARBA00022723"/>
    </source>
</evidence>
<dbReference type="InterPro" id="IPR003961">
    <property type="entry name" value="FN3_dom"/>
</dbReference>
<protein>
    <submittedName>
        <fullName evidence="6">Peptidoglycan/xylan/chitin deacetylase, PgdA/CDA1 family</fullName>
    </submittedName>
</protein>
<dbReference type="Gene3D" id="3.20.20.370">
    <property type="entry name" value="Glycoside hydrolase/deacetylase"/>
    <property type="match status" value="1"/>
</dbReference>
<evidence type="ECO:0000313" key="7">
    <source>
        <dbReference type="Proteomes" id="UP000190657"/>
    </source>
</evidence>
<reference evidence="6 7" key="1">
    <citation type="submission" date="2017-02" db="EMBL/GenBank/DDBJ databases">
        <authorList>
            <person name="Peterson S.W."/>
        </authorList>
    </citation>
    <scope>NUCLEOTIDE SEQUENCE [LARGE SCALE GENOMIC DNA]</scope>
    <source>
        <strain evidence="6 7">ATCC 51222</strain>
    </source>
</reference>
<dbReference type="OrthoDB" id="9806342at2"/>
<dbReference type="GO" id="GO:0016020">
    <property type="term" value="C:membrane"/>
    <property type="evidence" value="ECO:0007669"/>
    <property type="project" value="TreeGrafter"/>
</dbReference>
<dbReference type="SUPFAM" id="SSF49265">
    <property type="entry name" value="Fibronectin type III"/>
    <property type="match status" value="1"/>
</dbReference>
<feature type="domain" description="Fibronectin type-III" evidence="4">
    <location>
        <begin position="34"/>
        <end position="123"/>
    </location>
</feature>
<evidence type="ECO:0000256" key="2">
    <source>
        <dbReference type="ARBA" id="ARBA00022801"/>
    </source>
</evidence>
<evidence type="ECO:0000259" key="4">
    <source>
        <dbReference type="PROSITE" id="PS50853"/>
    </source>
</evidence>
<dbReference type="CDD" id="cd00063">
    <property type="entry name" value="FN3"/>
    <property type="match status" value="2"/>
</dbReference>
<dbReference type="GO" id="GO:0046872">
    <property type="term" value="F:metal ion binding"/>
    <property type="evidence" value="ECO:0007669"/>
    <property type="project" value="UniProtKB-KW"/>
</dbReference>
<feature type="region of interest" description="Disordered" evidence="3">
    <location>
        <begin position="417"/>
        <end position="437"/>
    </location>
</feature>
<dbReference type="InterPro" id="IPR050248">
    <property type="entry name" value="Polysacc_deacetylase_ArnD"/>
</dbReference>
<keyword evidence="2" id="KW-0378">Hydrolase</keyword>
<dbReference type="PROSITE" id="PS51677">
    <property type="entry name" value="NODB"/>
    <property type="match status" value="1"/>
</dbReference>
<evidence type="ECO:0000256" key="3">
    <source>
        <dbReference type="SAM" id="MobiDB-lite"/>
    </source>
</evidence>
<name>A0A1T4LY33_9FIRM</name>
<keyword evidence="7" id="KW-1185">Reference proteome</keyword>
<dbReference type="InterPro" id="IPR011330">
    <property type="entry name" value="Glyco_hydro/deAcase_b/a-brl"/>
</dbReference>
<dbReference type="InterPro" id="IPR013783">
    <property type="entry name" value="Ig-like_fold"/>
</dbReference>